<feature type="compositionally biased region" description="Polar residues" evidence="1">
    <location>
        <begin position="146"/>
        <end position="232"/>
    </location>
</feature>
<dbReference type="EMBL" id="WJBH02000178">
    <property type="protein sequence ID" value="KAI9550223.1"/>
    <property type="molecule type" value="Genomic_DNA"/>
</dbReference>
<evidence type="ECO:0000313" key="3">
    <source>
        <dbReference type="Proteomes" id="UP000820818"/>
    </source>
</evidence>
<feature type="compositionally biased region" description="Polar residues" evidence="1">
    <location>
        <begin position="240"/>
        <end position="297"/>
    </location>
</feature>
<gene>
    <name evidence="2" type="ORF">GHT06_003595</name>
</gene>
<feature type="compositionally biased region" description="Basic and acidic residues" evidence="1">
    <location>
        <begin position="128"/>
        <end position="138"/>
    </location>
</feature>
<dbReference type="Proteomes" id="UP000820818">
    <property type="component" value="Unassembled WGS sequence"/>
</dbReference>
<comment type="caution">
    <text evidence="2">The sequence shown here is derived from an EMBL/GenBank/DDBJ whole genome shotgun (WGS) entry which is preliminary data.</text>
</comment>
<organism evidence="2 3">
    <name type="scientific">Daphnia sinensis</name>
    <dbReference type="NCBI Taxonomy" id="1820382"/>
    <lineage>
        <taxon>Eukaryota</taxon>
        <taxon>Metazoa</taxon>
        <taxon>Ecdysozoa</taxon>
        <taxon>Arthropoda</taxon>
        <taxon>Crustacea</taxon>
        <taxon>Branchiopoda</taxon>
        <taxon>Diplostraca</taxon>
        <taxon>Cladocera</taxon>
        <taxon>Anomopoda</taxon>
        <taxon>Daphniidae</taxon>
        <taxon>Daphnia</taxon>
        <taxon>Daphnia similis group</taxon>
    </lineage>
</organism>
<feature type="compositionally biased region" description="Polar residues" evidence="1">
    <location>
        <begin position="102"/>
        <end position="119"/>
    </location>
</feature>
<reference evidence="2" key="1">
    <citation type="submission" date="2022-05" db="EMBL/GenBank/DDBJ databases">
        <title>A multi-omics perspective on studying reproductive biology in Daphnia sinensis.</title>
        <authorList>
            <person name="Jia J."/>
        </authorList>
    </citation>
    <scope>NUCLEOTIDE SEQUENCE</scope>
    <source>
        <strain evidence="2">WSL</strain>
    </source>
</reference>
<keyword evidence="3" id="KW-1185">Reference proteome</keyword>
<evidence type="ECO:0000256" key="1">
    <source>
        <dbReference type="SAM" id="MobiDB-lite"/>
    </source>
</evidence>
<accession>A0AAD5KUT5</accession>
<proteinExistence type="predicted"/>
<dbReference type="AlphaFoldDB" id="A0AAD5KUT5"/>
<feature type="region of interest" description="Disordered" evidence="1">
    <location>
        <begin position="102"/>
        <end position="304"/>
    </location>
</feature>
<protein>
    <submittedName>
        <fullName evidence="2">Uncharacterized protein</fullName>
    </submittedName>
</protein>
<name>A0AAD5KUT5_9CRUS</name>
<sequence length="304" mass="33791">MGPSLGQLENWWWLLWMGTSRTWISVNVQVNMPSFYWTFVPKNRLTYTNVHRYHLRNRFKMRIYNNTTIINNTVVYNNNTYIGGPQRREIERATRTVVPVYSVNSSTSPGRTAINQNTVELYRPDLQSNRDRGQEARPSRILNAEEAQTSRAQQRGKTNVSPSNPNSTDRSRTGNSAGTEERVQQTQPIPTQRGEAQTQKPGTNPSRNEGVRTQSAPNQVRSSGSENNSAPTRTAPAVRNQDTQTARPSSSDRGTSNTRVTQPTRSNSSEVNPAATPSRSTNRTAPTNGSQSATPTRSGRGGGN</sequence>
<evidence type="ECO:0000313" key="2">
    <source>
        <dbReference type="EMBL" id="KAI9550223.1"/>
    </source>
</evidence>